<keyword evidence="7" id="KW-0732">Signal</keyword>
<keyword evidence="5 15" id="KW-0679">Respiratory chain</keyword>
<evidence type="ECO:0000259" key="17">
    <source>
        <dbReference type="PROSITE" id="PS50857"/>
    </source>
</evidence>
<dbReference type="InterPro" id="IPR010514">
    <property type="entry name" value="COX_ARM"/>
</dbReference>
<dbReference type="InterPro" id="IPR045187">
    <property type="entry name" value="CcO_II"/>
</dbReference>
<evidence type="ECO:0000256" key="2">
    <source>
        <dbReference type="ARBA" id="ARBA00007866"/>
    </source>
</evidence>
<evidence type="ECO:0000313" key="19">
    <source>
        <dbReference type="EMBL" id="RWZ79134.1"/>
    </source>
</evidence>
<protein>
    <recommendedName>
        <fullName evidence="14">Ubiquinol oxidase polypeptide II</fullName>
    </recommendedName>
</protein>
<evidence type="ECO:0000256" key="13">
    <source>
        <dbReference type="ARBA" id="ARBA00023288"/>
    </source>
</evidence>
<comment type="caution">
    <text evidence="19">The sequence shown here is derived from an EMBL/GenBank/DDBJ whole genome shotgun (WGS) entry which is preliminary data.</text>
</comment>
<dbReference type="Gene3D" id="2.60.40.420">
    <property type="entry name" value="Cupredoxins - blue copper proteins"/>
    <property type="match status" value="1"/>
</dbReference>
<keyword evidence="6 16" id="KW-0812">Transmembrane</keyword>
<dbReference type="InterPro" id="IPR002429">
    <property type="entry name" value="CcO_II-like_C"/>
</dbReference>
<evidence type="ECO:0000313" key="20">
    <source>
        <dbReference type="Proteomes" id="UP000289269"/>
    </source>
</evidence>
<evidence type="ECO:0000259" key="18">
    <source>
        <dbReference type="PROSITE" id="PS50999"/>
    </source>
</evidence>
<dbReference type="GO" id="GO:0009486">
    <property type="term" value="F:cytochrome bo3 ubiquinol oxidase activity"/>
    <property type="evidence" value="ECO:0007669"/>
    <property type="project" value="InterPro"/>
</dbReference>
<dbReference type="GO" id="GO:0016682">
    <property type="term" value="F:oxidoreductase activity, acting on diphenols and related substances as donors, oxygen as acceptor"/>
    <property type="evidence" value="ECO:0007669"/>
    <property type="project" value="InterPro"/>
</dbReference>
<feature type="domain" description="Cytochrome oxidase subunit II copper A binding" evidence="17">
    <location>
        <begin position="126"/>
        <end position="238"/>
    </location>
</feature>
<feature type="domain" description="Cytochrome oxidase subunit II transmembrane region profile" evidence="18">
    <location>
        <begin position="24"/>
        <end position="121"/>
    </location>
</feature>
<dbReference type="SUPFAM" id="SSF81464">
    <property type="entry name" value="Cytochrome c oxidase subunit II-like, transmembrane region"/>
    <property type="match status" value="1"/>
</dbReference>
<evidence type="ECO:0000256" key="1">
    <source>
        <dbReference type="ARBA" id="ARBA00004651"/>
    </source>
</evidence>
<dbReference type="InterPro" id="IPR034227">
    <property type="entry name" value="CuRO_UO_II"/>
</dbReference>
<dbReference type="CDD" id="cd04212">
    <property type="entry name" value="CuRO_UO_II"/>
    <property type="match status" value="1"/>
</dbReference>
<feature type="transmembrane region" description="Helical" evidence="16">
    <location>
        <begin position="46"/>
        <end position="70"/>
    </location>
</feature>
<evidence type="ECO:0000256" key="9">
    <source>
        <dbReference type="ARBA" id="ARBA00022989"/>
    </source>
</evidence>
<dbReference type="SUPFAM" id="SSF49503">
    <property type="entry name" value="Cupredoxins"/>
    <property type="match status" value="1"/>
</dbReference>
<dbReference type="GO" id="GO:0005507">
    <property type="term" value="F:copper ion binding"/>
    <property type="evidence" value="ECO:0007669"/>
    <property type="project" value="InterPro"/>
</dbReference>
<dbReference type="Pfam" id="PF00116">
    <property type="entry name" value="COX2"/>
    <property type="match status" value="1"/>
</dbReference>
<dbReference type="Gene3D" id="1.10.287.90">
    <property type="match status" value="1"/>
</dbReference>
<feature type="transmembrane region" description="Helical" evidence="16">
    <location>
        <begin position="90"/>
        <end position="111"/>
    </location>
</feature>
<dbReference type="PROSITE" id="PS50857">
    <property type="entry name" value="COX2_CUA"/>
    <property type="match status" value="1"/>
</dbReference>
<evidence type="ECO:0000256" key="16">
    <source>
        <dbReference type="SAM" id="Phobius"/>
    </source>
</evidence>
<dbReference type="InterPro" id="IPR036257">
    <property type="entry name" value="Cyt_c_oxidase_su2_TM_sf"/>
</dbReference>
<dbReference type="Proteomes" id="UP000289269">
    <property type="component" value="Unassembled WGS sequence"/>
</dbReference>
<dbReference type="AlphaFoldDB" id="A0A4Q0AK37"/>
<gene>
    <name evidence="19" type="primary">cyoA</name>
    <name evidence="19" type="ORF">EOT04_02100</name>
</gene>
<evidence type="ECO:0000256" key="6">
    <source>
        <dbReference type="ARBA" id="ARBA00022692"/>
    </source>
</evidence>
<evidence type="ECO:0000256" key="8">
    <source>
        <dbReference type="ARBA" id="ARBA00022982"/>
    </source>
</evidence>
<keyword evidence="13" id="KW-0449">Lipoprotein</keyword>
<evidence type="ECO:0000256" key="14">
    <source>
        <dbReference type="ARBA" id="ARBA00030198"/>
    </source>
</evidence>
<evidence type="ECO:0000256" key="12">
    <source>
        <dbReference type="ARBA" id="ARBA00023139"/>
    </source>
</evidence>
<keyword evidence="11 15" id="KW-0472">Membrane</keyword>
<evidence type="ECO:0000256" key="4">
    <source>
        <dbReference type="ARBA" id="ARBA00022475"/>
    </source>
</evidence>
<dbReference type="GO" id="GO:0005886">
    <property type="term" value="C:plasma membrane"/>
    <property type="evidence" value="ECO:0007669"/>
    <property type="project" value="UniProtKB-SubCell"/>
</dbReference>
<comment type="subcellular location">
    <subcellularLocation>
        <location evidence="1">Cell membrane</location>
        <topology evidence="1">Multi-pass membrane protein</topology>
    </subcellularLocation>
</comment>
<accession>A0A4Q0AK37</accession>
<keyword evidence="10 15" id="KW-0560">Oxidoreductase</keyword>
<keyword evidence="8 15" id="KW-0249">Electron transport</keyword>
<dbReference type="PANTHER" id="PTHR22888">
    <property type="entry name" value="CYTOCHROME C OXIDASE, SUBUNIT II"/>
    <property type="match status" value="1"/>
</dbReference>
<dbReference type="Pfam" id="PF06481">
    <property type="entry name" value="COX_ARM"/>
    <property type="match status" value="1"/>
</dbReference>
<evidence type="ECO:0000256" key="7">
    <source>
        <dbReference type="ARBA" id="ARBA00022729"/>
    </source>
</evidence>
<proteinExistence type="inferred from homology"/>
<evidence type="ECO:0000256" key="3">
    <source>
        <dbReference type="ARBA" id="ARBA00022448"/>
    </source>
</evidence>
<dbReference type="InterPro" id="IPR011759">
    <property type="entry name" value="Cyt_c_oxidase_su2_TM_dom"/>
</dbReference>
<name>A0A4Q0AK37_9BACT</name>
<dbReference type="InterPro" id="IPR008972">
    <property type="entry name" value="Cupredoxin"/>
</dbReference>
<dbReference type="PANTHER" id="PTHR22888:SF18">
    <property type="entry name" value="CYTOCHROME BO(3) UBIQUINOL OXIDASE SUBUNIT 2"/>
    <property type="match status" value="1"/>
</dbReference>
<evidence type="ECO:0000256" key="15">
    <source>
        <dbReference type="PIRNR" id="PIRNR000292"/>
    </source>
</evidence>
<organism evidence="19 20">
    <name type="scientific">Candidatus Chaera renei</name>
    <dbReference type="NCBI Taxonomy" id="2506947"/>
    <lineage>
        <taxon>Bacteria</taxon>
        <taxon>Candidatus Saccharimonadota</taxon>
        <taxon>Candidatus Saccharimonadia</taxon>
        <taxon>Candidatus Saccharimonadales</taxon>
        <taxon>Candidatus Saccharimonadaceae</taxon>
        <taxon>Candidatus Chaera</taxon>
    </lineage>
</organism>
<evidence type="ECO:0000256" key="5">
    <source>
        <dbReference type="ARBA" id="ARBA00022660"/>
    </source>
</evidence>
<reference evidence="19" key="1">
    <citation type="submission" date="2019-01" db="EMBL/GenBank/DDBJ databases">
        <title>Genomic signatures and co-occurrence patterns of the ultra-small Saccharimodia (Patescibacteria phylum) suggest a symbiotic lifestyle.</title>
        <authorList>
            <person name="Lemos L."/>
            <person name="Medeiros J."/>
            <person name="Andreote F."/>
            <person name="Fernandes G."/>
            <person name="Varani A."/>
            <person name="Oliveira G."/>
            <person name="Pylro V."/>
        </authorList>
    </citation>
    <scope>NUCLEOTIDE SEQUENCE [LARGE SCALE GENOMIC DNA]</scope>
    <source>
        <strain evidence="19">AMD01</strain>
    </source>
</reference>
<keyword evidence="4 15" id="KW-1003">Cell membrane</keyword>
<dbReference type="NCBIfam" id="TIGR01433">
    <property type="entry name" value="CyoA"/>
    <property type="match status" value="1"/>
</dbReference>
<comment type="similarity">
    <text evidence="2 15">Belongs to the cytochrome c oxidase subunit 2 family.</text>
</comment>
<dbReference type="PROSITE" id="PS50999">
    <property type="entry name" value="COX2_TM"/>
    <property type="match status" value="1"/>
</dbReference>
<keyword evidence="9 16" id="KW-1133">Transmembrane helix</keyword>
<keyword evidence="3 15" id="KW-0813">Transport</keyword>
<dbReference type="EMBL" id="SCKW01000018">
    <property type="protein sequence ID" value="RWZ79134.1"/>
    <property type="molecule type" value="Genomic_DNA"/>
</dbReference>
<keyword evidence="20" id="KW-1185">Reference proteome</keyword>
<dbReference type="GO" id="GO:0042773">
    <property type="term" value="P:ATP synthesis coupled electron transport"/>
    <property type="evidence" value="ECO:0007669"/>
    <property type="project" value="TreeGrafter"/>
</dbReference>
<dbReference type="InterPro" id="IPR006333">
    <property type="entry name" value="Cyt_o_ubiquinol_oxidase_su2"/>
</dbReference>
<dbReference type="GO" id="GO:0004129">
    <property type="term" value="F:cytochrome-c oxidase activity"/>
    <property type="evidence" value="ECO:0007669"/>
    <property type="project" value="UniProtKB-UniRule"/>
</dbReference>
<evidence type="ECO:0000256" key="11">
    <source>
        <dbReference type="ARBA" id="ARBA00023136"/>
    </source>
</evidence>
<dbReference type="PIRSF" id="PIRSF000292">
    <property type="entry name" value="Ubi_od_II"/>
    <property type="match status" value="1"/>
</dbReference>
<sequence>MSGKLRVVLVILLAVLVLAALAVVLPGLNYAQLNPKGLVADKQRDLLITASLIMLLVLVPVYAMTAWIAWRYREGNKKAVYRPDWDRNRFIEGVWWAVPVVIIGVLSVITWQSSHQLDPFRQQADGRPLTVQVVALQWKWLFIYPEQGVAALNYLRLPLDRPLRFEITADAPMNSFWIPQLGGQIYAMPGMRSQLNLVASQPGKYPGRSANISGEGFSGMTFTAEVISQPDFNRWLSNAAAAGGGVLDWAAYQRLAEPSKNQPAALYSSVKGNLFDMIIAKYVAPPAAQHLNAMKTP</sequence>
<evidence type="ECO:0000256" key="10">
    <source>
        <dbReference type="ARBA" id="ARBA00023002"/>
    </source>
</evidence>
<keyword evidence="12" id="KW-0564">Palmitate</keyword>